<evidence type="ECO:0000313" key="3">
    <source>
        <dbReference type="Proteomes" id="UP000192266"/>
    </source>
</evidence>
<gene>
    <name evidence="2" type="ORF">SAMN00120144_2809</name>
</gene>
<proteinExistence type="predicted"/>
<dbReference type="AlphaFoldDB" id="A0A1W1W2L6"/>
<accession>A0A1W1W2L6</accession>
<name>A0A1W1W2L6_9BACT</name>
<feature type="compositionally biased region" description="Low complexity" evidence="1">
    <location>
        <begin position="58"/>
        <end position="71"/>
    </location>
</feature>
<sequence>MRTEAYQEEALEEDLALNASTPSKKLSVASKFRSKDITNAVPLATATRQPEAGPTKSTATAQLPATAPAGTADTVADSTFTTKSIAPKTVIAKDVIAIEERQNYAAQLPEELRQKGVEAKINVVGELADVIIMSSPTFDARSKDTIIKQVCIDLKTLGFKRVHITDGGDYTMHFGL</sequence>
<dbReference type="EMBL" id="FWWW01000095">
    <property type="protein sequence ID" value="SMB99857.1"/>
    <property type="molecule type" value="Genomic_DNA"/>
</dbReference>
<dbReference type="STRING" id="645990.SAMN00120144_2809"/>
<dbReference type="Proteomes" id="UP000192266">
    <property type="component" value="Unassembled WGS sequence"/>
</dbReference>
<keyword evidence="3" id="KW-1185">Reference proteome</keyword>
<evidence type="ECO:0000256" key="1">
    <source>
        <dbReference type="SAM" id="MobiDB-lite"/>
    </source>
</evidence>
<dbReference type="OrthoDB" id="9886431at2"/>
<protein>
    <submittedName>
        <fullName evidence="2">Uncharacterized protein</fullName>
    </submittedName>
</protein>
<feature type="region of interest" description="Disordered" evidence="1">
    <location>
        <begin position="43"/>
        <end position="71"/>
    </location>
</feature>
<evidence type="ECO:0000313" key="2">
    <source>
        <dbReference type="EMBL" id="SMB99857.1"/>
    </source>
</evidence>
<organism evidence="2 3">
    <name type="scientific">Hymenobacter roseosalivarius DSM 11622</name>
    <dbReference type="NCBI Taxonomy" id="645990"/>
    <lineage>
        <taxon>Bacteria</taxon>
        <taxon>Pseudomonadati</taxon>
        <taxon>Bacteroidota</taxon>
        <taxon>Cytophagia</taxon>
        <taxon>Cytophagales</taxon>
        <taxon>Hymenobacteraceae</taxon>
        <taxon>Hymenobacter</taxon>
    </lineage>
</organism>
<reference evidence="2 3" key="1">
    <citation type="submission" date="2017-04" db="EMBL/GenBank/DDBJ databases">
        <authorList>
            <person name="Afonso C.L."/>
            <person name="Miller P.J."/>
            <person name="Scott M.A."/>
            <person name="Spackman E."/>
            <person name="Goraichik I."/>
            <person name="Dimitrov K.M."/>
            <person name="Suarez D.L."/>
            <person name="Swayne D.E."/>
        </authorList>
    </citation>
    <scope>NUCLEOTIDE SEQUENCE [LARGE SCALE GENOMIC DNA]</scope>
    <source>
        <strain evidence="2 3">DSM 11622</strain>
    </source>
</reference>
<dbReference type="RefSeq" id="WP_143435038.1">
    <property type="nucleotide sequence ID" value="NZ_FWWW01000095.1"/>
</dbReference>